<dbReference type="EMBL" id="CP049218">
    <property type="protein sequence ID" value="QTG16480.1"/>
    <property type="molecule type" value="Genomic_DNA"/>
</dbReference>
<evidence type="ECO:0000256" key="1">
    <source>
        <dbReference type="ARBA" id="ARBA00004196"/>
    </source>
</evidence>
<keyword evidence="4" id="KW-0406">Ion transport</keyword>
<evidence type="ECO:0000256" key="4">
    <source>
        <dbReference type="ARBA" id="ARBA00022496"/>
    </source>
</evidence>
<dbReference type="Proteomes" id="UP000663946">
    <property type="component" value="Plasmid pQ15_94_1"/>
</dbReference>
<feature type="domain" description="Fe/B12 periplasmic-binding" evidence="6">
    <location>
        <begin position="57"/>
        <end position="327"/>
    </location>
</feature>
<dbReference type="PROSITE" id="PS50983">
    <property type="entry name" value="FE_B12_PBP"/>
    <property type="match status" value="1"/>
</dbReference>
<evidence type="ECO:0000256" key="2">
    <source>
        <dbReference type="ARBA" id="ARBA00008814"/>
    </source>
</evidence>
<name>A0AAJ4N7F7_AGRTU</name>
<dbReference type="GO" id="GO:1901678">
    <property type="term" value="P:iron coordination entity transport"/>
    <property type="evidence" value="ECO:0007669"/>
    <property type="project" value="UniProtKB-ARBA"/>
</dbReference>
<accession>A0AAJ4N7F7</accession>
<comment type="subcellular location">
    <subcellularLocation>
        <location evidence="1">Cell envelope</location>
    </subcellularLocation>
</comment>
<keyword evidence="5" id="KW-0732">Signal</keyword>
<protein>
    <submittedName>
        <fullName evidence="7">Iron-siderophore ABC transporter substrate-binding protein</fullName>
    </submittedName>
</protein>
<dbReference type="SUPFAM" id="SSF53807">
    <property type="entry name" value="Helical backbone' metal receptor"/>
    <property type="match status" value="1"/>
</dbReference>
<proteinExistence type="inferred from homology"/>
<geneLocation type="plasmid" evidence="7 8">
    <name>pQ15_94_1</name>
</geneLocation>
<reference evidence="7" key="1">
    <citation type="submission" date="2020-02" db="EMBL/GenBank/DDBJ databases">
        <title>Unexpected conservation and global transmission of agrobacterial virulence plasmids.</title>
        <authorList>
            <person name="Weisberg A.J."/>
            <person name="Davis E.W. II"/>
            <person name="Tabima J.R."/>
            <person name="Belcher M.S."/>
            <person name="Miller M."/>
            <person name="Kuo C.-H."/>
            <person name="Loper J.E."/>
            <person name="Grunwald N.J."/>
            <person name="Putnam M.L."/>
            <person name="Chang J.H."/>
        </authorList>
    </citation>
    <scope>NUCLEOTIDE SEQUENCE</scope>
    <source>
        <strain evidence="7">Q15/94</strain>
        <plasmid evidence="7">pQ15_94_1</plasmid>
    </source>
</reference>
<keyword evidence="7" id="KW-0614">Plasmid</keyword>
<gene>
    <name evidence="7" type="ORF">G6M86_24515</name>
</gene>
<sequence>MKEKKDAVLERRNFLMAALGATVSFGWSASATSFDRHFPVSVSHAFGTTIIPEPPRRIVTLGWGGEDALLALGVTPIAMPSYGQFPNGVLPWVANKIGDAKPTLLNQGLIDYEALALLKPDLILAIRTNINAQAWHRLQQIAPTVAYRSGPLQADWKEITELAGAAIGLSGQASDLISATKVQLRDLAKANPHIRGRTFVFGNYFPASNAIDVYLPPDGRVASLLELGLRIAPSVLSFASSTRRKIGASVSLELLDTIETDLLILWFPPGARLELEGNSLFKRCSPVVNGGYVPLDDPLAVWVACNPSVLSIPYGFPKFASRLEGTSKHSVGIDR</sequence>
<dbReference type="Pfam" id="PF01497">
    <property type="entry name" value="Peripla_BP_2"/>
    <property type="match status" value="1"/>
</dbReference>
<evidence type="ECO:0000256" key="5">
    <source>
        <dbReference type="ARBA" id="ARBA00022729"/>
    </source>
</evidence>
<dbReference type="CDD" id="cd01146">
    <property type="entry name" value="FhuD"/>
    <property type="match status" value="1"/>
</dbReference>
<dbReference type="GO" id="GO:0030288">
    <property type="term" value="C:outer membrane-bounded periplasmic space"/>
    <property type="evidence" value="ECO:0007669"/>
    <property type="project" value="TreeGrafter"/>
</dbReference>
<dbReference type="InterPro" id="IPR051313">
    <property type="entry name" value="Bact_iron-sidero_bind"/>
</dbReference>
<evidence type="ECO:0000313" key="8">
    <source>
        <dbReference type="Proteomes" id="UP000663946"/>
    </source>
</evidence>
<keyword evidence="4" id="KW-0410">Iron transport</keyword>
<keyword evidence="3" id="KW-0813">Transport</keyword>
<evidence type="ECO:0000259" key="6">
    <source>
        <dbReference type="PROSITE" id="PS50983"/>
    </source>
</evidence>
<keyword evidence="4" id="KW-0408">Iron</keyword>
<dbReference type="Gene3D" id="3.40.50.1980">
    <property type="entry name" value="Nitrogenase molybdenum iron protein domain"/>
    <property type="match status" value="2"/>
</dbReference>
<evidence type="ECO:0000313" key="7">
    <source>
        <dbReference type="EMBL" id="QTG16480.1"/>
    </source>
</evidence>
<dbReference type="PANTHER" id="PTHR30532:SF24">
    <property type="entry name" value="FERRIC ENTEROBACTIN-BINDING PERIPLASMIC PROTEIN FEPB"/>
    <property type="match status" value="1"/>
</dbReference>
<evidence type="ECO:0000256" key="3">
    <source>
        <dbReference type="ARBA" id="ARBA00022448"/>
    </source>
</evidence>
<comment type="similarity">
    <text evidence="2">Belongs to the bacterial solute-binding protein 8 family.</text>
</comment>
<organism evidence="7 8">
    <name type="scientific">Agrobacterium tumefaciens</name>
    <dbReference type="NCBI Taxonomy" id="358"/>
    <lineage>
        <taxon>Bacteria</taxon>
        <taxon>Pseudomonadati</taxon>
        <taxon>Pseudomonadota</taxon>
        <taxon>Alphaproteobacteria</taxon>
        <taxon>Hyphomicrobiales</taxon>
        <taxon>Rhizobiaceae</taxon>
        <taxon>Rhizobium/Agrobacterium group</taxon>
        <taxon>Agrobacterium</taxon>
        <taxon>Agrobacterium tumefaciens complex</taxon>
    </lineage>
</organism>
<dbReference type="AlphaFoldDB" id="A0AAJ4N7F7"/>
<dbReference type="InterPro" id="IPR002491">
    <property type="entry name" value="ABC_transptr_periplasmic_BD"/>
</dbReference>
<dbReference type="PANTHER" id="PTHR30532">
    <property type="entry name" value="IRON III DICITRATE-BINDING PERIPLASMIC PROTEIN"/>
    <property type="match status" value="1"/>
</dbReference>